<dbReference type="EMBL" id="FMXA01000004">
    <property type="protein sequence ID" value="SDA39367.1"/>
    <property type="molecule type" value="Genomic_DNA"/>
</dbReference>
<keyword evidence="1" id="KW-0732">Signal</keyword>
<gene>
    <name evidence="2" type="ORF">SAMN02910343_00264</name>
</gene>
<name>A0A1G5V275_9FIRM</name>
<evidence type="ECO:0000313" key="3">
    <source>
        <dbReference type="Proteomes" id="UP000199689"/>
    </source>
</evidence>
<reference evidence="2 3" key="1">
    <citation type="submission" date="2016-10" db="EMBL/GenBank/DDBJ databases">
        <authorList>
            <person name="de Groot N.N."/>
        </authorList>
    </citation>
    <scope>NUCLEOTIDE SEQUENCE [LARGE SCALE GENOMIC DNA]</scope>
    <source>
        <strain evidence="2 3">DSM 15230</strain>
    </source>
</reference>
<dbReference type="OrthoDB" id="1634077at2"/>
<dbReference type="STRING" id="209880.SAMN02910343_00264"/>
<evidence type="ECO:0000313" key="2">
    <source>
        <dbReference type="EMBL" id="SDA39367.1"/>
    </source>
</evidence>
<dbReference type="AlphaFoldDB" id="A0A1G5V275"/>
<protein>
    <submittedName>
        <fullName evidence="2">Uncharacterized protein</fullName>
    </submittedName>
</protein>
<organism evidence="2 3">
    <name type="scientific">Allisonella histaminiformans</name>
    <dbReference type="NCBI Taxonomy" id="209880"/>
    <lineage>
        <taxon>Bacteria</taxon>
        <taxon>Bacillati</taxon>
        <taxon>Bacillota</taxon>
        <taxon>Negativicutes</taxon>
        <taxon>Veillonellales</taxon>
        <taxon>Veillonellaceae</taxon>
        <taxon>Allisonella</taxon>
    </lineage>
</organism>
<sequence length="130" mass="14605">MKKFLIALGIAAALTTAGGITAHAETFWKYNDTMTIDMEQTHVKTTKDGHEVLEFVGVETLPDNGTCTYTYVYDRTAGTIQVKEMEKRTKKLHYTSNFAPESINSPNQVIKDRAAMAEAVYQRKTSHNKK</sequence>
<feature type="signal peptide" evidence="1">
    <location>
        <begin position="1"/>
        <end position="24"/>
    </location>
</feature>
<dbReference type="Proteomes" id="UP000199689">
    <property type="component" value="Unassembled WGS sequence"/>
</dbReference>
<dbReference type="GeneID" id="87755312"/>
<evidence type="ECO:0000256" key="1">
    <source>
        <dbReference type="SAM" id="SignalP"/>
    </source>
</evidence>
<accession>A0A1G5V275</accession>
<dbReference type="RefSeq" id="WP_091363040.1">
    <property type="nucleotide sequence ID" value="NZ_CALJSX010000039.1"/>
</dbReference>
<proteinExistence type="predicted"/>
<keyword evidence="3" id="KW-1185">Reference proteome</keyword>
<feature type="chain" id="PRO_5011545531" evidence="1">
    <location>
        <begin position="25"/>
        <end position="130"/>
    </location>
</feature>